<evidence type="ECO:0000313" key="2">
    <source>
        <dbReference type="Proteomes" id="UP000004038"/>
    </source>
</evidence>
<proteinExistence type="predicted"/>
<protein>
    <submittedName>
        <fullName evidence="1">Uncharacterized protein</fullName>
    </submittedName>
</protein>
<evidence type="ECO:0000313" key="1">
    <source>
        <dbReference type="EMBL" id="EHK76727.1"/>
    </source>
</evidence>
<dbReference type="EMBL" id="AGVV01000033">
    <property type="protein sequence ID" value="EHK76727.1"/>
    <property type="molecule type" value="Genomic_DNA"/>
</dbReference>
<gene>
    <name evidence="1" type="ORF">SM0020_17367</name>
</gene>
<accession>H0G1Y3</accession>
<dbReference type="Proteomes" id="UP000004038">
    <property type="component" value="Unassembled WGS sequence"/>
</dbReference>
<dbReference type="RefSeq" id="WP_003530464.1">
    <property type="nucleotide sequence ID" value="NZ_AGVV01000033.1"/>
</dbReference>
<name>H0G1Y3_RHIML</name>
<reference evidence="1 2" key="1">
    <citation type="journal article" date="2012" name="J. Bacteriol.">
        <title>Draft Genome Sequence of Sinorhizobium meliloti CCNWSX0020, a Nitrogen-Fixing Symbiont with Copper Tolerance Capability Isolated from Lead-Zinc Mine Tailings.</title>
        <authorList>
            <person name="Li Z."/>
            <person name="Ma Z."/>
            <person name="Hao X."/>
            <person name="Wei G."/>
        </authorList>
    </citation>
    <scope>NUCLEOTIDE SEQUENCE [LARGE SCALE GENOMIC DNA]</scope>
    <source>
        <strain evidence="1 2">CCNWSX0020</strain>
    </source>
</reference>
<organism evidence="1 2">
    <name type="scientific">Sinorhizobium meliloti CCNWSX0020</name>
    <dbReference type="NCBI Taxonomy" id="1107881"/>
    <lineage>
        <taxon>Bacteria</taxon>
        <taxon>Pseudomonadati</taxon>
        <taxon>Pseudomonadota</taxon>
        <taxon>Alphaproteobacteria</taxon>
        <taxon>Hyphomicrobiales</taxon>
        <taxon>Rhizobiaceae</taxon>
        <taxon>Sinorhizobium/Ensifer group</taxon>
        <taxon>Sinorhizobium</taxon>
    </lineage>
</organism>
<dbReference type="PATRIC" id="fig|1107881.3.peg.3533"/>
<dbReference type="AlphaFoldDB" id="H0G1Y3"/>
<sequence length="99" mass="11296">MTWINDQKGQELAFSAAARRFPRAEFAIRRLMRMSEDFCDLCGELAEAEHALAQVPQSDWVLREEREREWQELIDCLVAEIGEALEGQGGWRPGSGITD</sequence>